<dbReference type="PRINTS" id="PR00024">
    <property type="entry name" value="HOMEOBOX"/>
</dbReference>
<dbReference type="PROSITE" id="PS00027">
    <property type="entry name" value="HOMEOBOX_1"/>
    <property type="match status" value="1"/>
</dbReference>
<dbReference type="SUPFAM" id="SSF57756">
    <property type="entry name" value="Retrovirus zinc finger-like domains"/>
    <property type="match status" value="1"/>
</dbReference>
<evidence type="ECO:0000259" key="9">
    <source>
        <dbReference type="PROSITE" id="PS50071"/>
    </source>
</evidence>
<feature type="compositionally biased region" description="Polar residues" evidence="8">
    <location>
        <begin position="402"/>
        <end position="418"/>
    </location>
</feature>
<keyword evidence="5" id="KW-0862">Zinc</keyword>
<evidence type="ECO:0000256" key="2">
    <source>
        <dbReference type="ARBA" id="ARBA00023125"/>
    </source>
</evidence>
<dbReference type="CDD" id="cd00086">
    <property type="entry name" value="homeodomain"/>
    <property type="match status" value="1"/>
</dbReference>
<evidence type="ECO:0000259" key="10">
    <source>
        <dbReference type="PROSITE" id="PS50158"/>
    </source>
</evidence>
<dbReference type="Pfam" id="PF07530">
    <property type="entry name" value="PRE_C2HC"/>
    <property type="match status" value="1"/>
</dbReference>
<keyword evidence="5" id="KW-0863">Zinc-finger</keyword>
<dbReference type="EMBL" id="CAKOFQ010007340">
    <property type="protein sequence ID" value="CAH1998780.1"/>
    <property type="molecule type" value="Genomic_DNA"/>
</dbReference>
<dbReference type="PANTHER" id="PTHR45664:SF12">
    <property type="entry name" value="PANCREAS_DUODENUM HOMEOBOX PROTEIN 1"/>
    <property type="match status" value="1"/>
</dbReference>
<feature type="region of interest" description="Disordered" evidence="8">
    <location>
        <begin position="305"/>
        <end position="334"/>
    </location>
</feature>
<dbReference type="GO" id="GO:0000978">
    <property type="term" value="F:RNA polymerase II cis-regulatory region sequence-specific DNA binding"/>
    <property type="evidence" value="ECO:0007669"/>
    <property type="project" value="TreeGrafter"/>
</dbReference>
<dbReference type="Proteomes" id="UP001152888">
    <property type="component" value="Unassembled WGS sequence"/>
</dbReference>
<reference evidence="11" key="1">
    <citation type="submission" date="2022-03" db="EMBL/GenBank/DDBJ databases">
        <authorList>
            <person name="Sayadi A."/>
        </authorList>
    </citation>
    <scope>NUCLEOTIDE SEQUENCE</scope>
</reference>
<evidence type="ECO:0000256" key="8">
    <source>
        <dbReference type="SAM" id="MobiDB-lite"/>
    </source>
</evidence>
<dbReference type="InterPro" id="IPR001356">
    <property type="entry name" value="HD"/>
</dbReference>
<evidence type="ECO:0000256" key="6">
    <source>
        <dbReference type="PROSITE-ProRule" id="PRU00108"/>
    </source>
</evidence>
<feature type="domain" description="Homeobox" evidence="9">
    <location>
        <begin position="330"/>
        <end position="390"/>
    </location>
</feature>
<evidence type="ECO:0000256" key="1">
    <source>
        <dbReference type="ARBA" id="ARBA00004123"/>
    </source>
</evidence>
<dbReference type="AlphaFoldDB" id="A0A9P0LSR4"/>
<dbReference type="GO" id="GO:0008270">
    <property type="term" value="F:zinc ion binding"/>
    <property type="evidence" value="ECO:0007669"/>
    <property type="project" value="UniProtKB-KW"/>
</dbReference>
<evidence type="ECO:0000256" key="5">
    <source>
        <dbReference type="PROSITE-ProRule" id="PRU00047"/>
    </source>
</evidence>
<evidence type="ECO:0000313" key="11">
    <source>
        <dbReference type="EMBL" id="CAH1998780.1"/>
    </source>
</evidence>
<dbReference type="Pfam" id="PF00046">
    <property type="entry name" value="Homeodomain"/>
    <property type="match status" value="1"/>
</dbReference>
<feature type="compositionally biased region" description="Polar residues" evidence="8">
    <location>
        <begin position="323"/>
        <end position="332"/>
    </location>
</feature>
<keyword evidence="12" id="KW-1185">Reference proteome</keyword>
<accession>A0A9P0LSR4</accession>
<evidence type="ECO:0000256" key="3">
    <source>
        <dbReference type="ARBA" id="ARBA00023155"/>
    </source>
</evidence>
<evidence type="ECO:0000313" key="12">
    <source>
        <dbReference type="Proteomes" id="UP001152888"/>
    </source>
</evidence>
<keyword evidence="2 6" id="KW-0238">DNA-binding</keyword>
<dbReference type="InterPro" id="IPR006579">
    <property type="entry name" value="Pre_C2HC_dom"/>
</dbReference>
<protein>
    <submittedName>
        <fullName evidence="11">Uncharacterized protein</fullName>
    </submittedName>
</protein>
<evidence type="ECO:0000256" key="4">
    <source>
        <dbReference type="ARBA" id="ARBA00023242"/>
    </source>
</evidence>
<dbReference type="OrthoDB" id="6775828at2759"/>
<feature type="DNA-binding region" description="Homeobox" evidence="6">
    <location>
        <begin position="332"/>
        <end position="391"/>
    </location>
</feature>
<feature type="domain" description="CCHC-type" evidence="10">
    <location>
        <begin position="156"/>
        <end position="170"/>
    </location>
</feature>
<dbReference type="Gene3D" id="1.10.10.60">
    <property type="entry name" value="Homeodomain-like"/>
    <property type="match status" value="1"/>
</dbReference>
<proteinExistence type="predicted"/>
<keyword evidence="3 6" id="KW-0371">Homeobox</keyword>
<sequence>MAGTGVPPINIEGTADWSSLSRMMNSKGIQFSKARTAGTSVKVFTNTPADYRQLVALLESIKRPFFTYQLKEDRMDQRVIRGLPREMSVNDIKEDLVSQGIADAEVQQMTSRTTKKPLPLFLVKTKMPEKLAEIQRLAMLTVGFERKKKSSKPSQCYRCQRYGHTQRNCRLAERSLQFSMSSTVQLSDYSGNHFESMEAYSNMLLTEGVSPLPNSTESSPPYSAAGPVAEYGDGNYGFQAGGNVCTNNYHVENNFVDLQINQHLSKCTNDQQPNFSFSTQDAQVAIQGKPLYSIQIPYLYADSQDKRSTDTEKSLPPGPISPKRSSSDTPNTKRVRTAYTPSQLVQLEKAFHSNKYLCRKSRTQMAQLLNLTERQIKVWFQNRRMKCKKEQKQRTPSPGLDNRTSPTLSVAASTPSSHSKPRVETVRPDHHLVTGGQAGRSQCVPQTVQGDQWEGNALYISQCQSLYENVQLDPNYQYQHDPVICYPVNCEQLVEDKPLNQSYLNIKTNEQPTSDDYILGQKNVYISIPQIFNSSYTSGSKSSAAGSEIRPFASLELPDDMCVL</sequence>
<dbReference type="InterPro" id="IPR001878">
    <property type="entry name" value="Znf_CCHC"/>
</dbReference>
<dbReference type="InterPro" id="IPR017970">
    <property type="entry name" value="Homeobox_CS"/>
</dbReference>
<evidence type="ECO:0000256" key="7">
    <source>
        <dbReference type="RuleBase" id="RU000682"/>
    </source>
</evidence>
<dbReference type="GO" id="GO:0005634">
    <property type="term" value="C:nucleus"/>
    <property type="evidence" value="ECO:0007669"/>
    <property type="project" value="UniProtKB-SubCell"/>
</dbReference>
<feature type="region of interest" description="Disordered" evidence="8">
    <location>
        <begin position="387"/>
        <end position="427"/>
    </location>
</feature>
<dbReference type="GO" id="GO:0000981">
    <property type="term" value="F:DNA-binding transcription factor activity, RNA polymerase II-specific"/>
    <property type="evidence" value="ECO:0007669"/>
    <property type="project" value="InterPro"/>
</dbReference>
<keyword evidence="4 6" id="KW-0539">Nucleus</keyword>
<keyword evidence="5" id="KW-0479">Metal-binding</keyword>
<dbReference type="GO" id="GO:0045944">
    <property type="term" value="P:positive regulation of transcription by RNA polymerase II"/>
    <property type="evidence" value="ECO:0007669"/>
    <property type="project" value="UniProtKB-ARBA"/>
</dbReference>
<comment type="caution">
    <text evidence="11">The sequence shown here is derived from an EMBL/GenBank/DDBJ whole genome shotgun (WGS) entry which is preliminary data.</text>
</comment>
<comment type="subcellular location">
    <subcellularLocation>
        <location evidence="1 6 7">Nucleus</location>
    </subcellularLocation>
</comment>
<name>A0A9P0LSR4_ACAOB</name>
<dbReference type="InterPro" id="IPR020479">
    <property type="entry name" value="HD_metazoa"/>
</dbReference>
<dbReference type="InterPro" id="IPR036875">
    <property type="entry name" value="Znf_CCHC_sf"/>
</dbReference>
<dbReference type="SUPFAM" id="SSF46689">
    <property type="entry name" value="Homeodomain-like"/>
    <property type="match status" value="1"/>
</dbReference>
<organism evidence="11 12">
    <name type="scientific">Acanthoscelides obtectus</name>
    <name type="common">Bean weevil</name>
    <name type="synonym">Bruchus obtectus</name>
    <dbReference type="NCBI Taxonomy" id="200917"/>
    <lineage>
        <taxon>Eukaryota</taxon>
        <taxon>Metazoa</taxon>
        <taxon>Ecdysozoa</taxon>
        <taxon>Arthropoda</taxon>
        <taxon>Hexapoda</taxon>
        <taxon>Insecta</taxon>
        <taxon>Pterygota</taxon>
        <taxon>Neoptera</taxon>
        <taxon>Endopterygota</taxon>
        <taxon>Coleoptera</taxon>
        <taxon>Polyphaga</taxon>
        <taxon>Cucujiformia</taxon>
        <taxon>Chrysomeloidea</taxon>
        <taxon>Chrysomelidae</taxon>
        <taxon>Bruchinae</taxon>
        <taxon>Bruchini</taxon>
        <taxon>Acanthoscelides</taxon>
    </lineage>
</organism>
<dbReference type="PROSITE" id="PS50158">
    <property type="entry name" value="ZF_CCHC"/>
    <property type="match status" value="1"/>
</dbReference>
<gene>
    <name evidence="11" type="ORF">ACAOBT_LOCUS24573</name>
</gene>
<dbReference type="InterPro" id="IPR009057">
    <property type="entry name" value="Homeodomain-like_sf"/>
</dbReference>
<dbReference type="PANTHER" id="PTHR45664">
    <property type="entry name" value="PROTEIN ZERKNUELLT 1-RELATED"/>
    <property type="match status" value="1"/>
</dbReference>
<dbReference type="PROSITE" id="PS50071">
    <property type="entry name" value="HOMEOBOX_2"/>
    <property type="match status" value="1"/>
</dbReference>
<dbReference type="SMART" id="SM00389">
    <property type="entry name" value="HOX"/>
    <property type="match status" value="1"/>
</dbReference>